<proteinExistence type="predicted"/>
<reference evidence="11 12" key="1">
    <citation type="submission" date="2019-03" db="EMBL/GenBank/DDBJ databases">
        <title>Deep-cultivation of Planctomycetes and their phenomic and genomic characterization uncovers novel biology.</title>
        <authorList>
            <person name="Wiegand S."/>
            <person name="Jogler M."/>
            <person name="Boedeker C."/>
            <person name="Pinto D."/>
            <person name="Vollmers J."/>
            <person name="Rivas-Marin E."/>
            <person name="Kohn T."/>
            <person name="Peeters S.H."/>
            <person name="Heuer A."/>
            <person name="Rast P."/>
            <person name="Oberbeckmann S."/>
            <person name="Bunk B."/>
            <person name="Jeske O."/>
            <person name="Meyerdierks A."/>
            <person name="Storesund J.E."/>
            <person name="Kallscheuer N."/>
            <person name="Luecker S."/>
            <person name="Lage O.M."/>
            <person name="Pohl T."/>
            <person name="Merkel B.J."/>
            <person name="Hornburger P."/>
            <person name="Mueller R.-W."/>
            <person name="Bruemmer F."/>
            <person name="Labrenz M."/>
            <person name="Spormann A.M."/>
            <person name="Op den Camp H."/>
            <person name="Overmann J."/>
            <person name="Amann R."/>
            <person name="Jetten M.S.M."/>
            <person name="Mascher T."/>
            <person name="Medema M.H."/>
            <person name="Devos D.P."/>
            <person name="Kaster A.-K."/>
            <person name="Ovreas L."/>
            <person name="Rohde M."/>
            <person name="Galperin M.Y."/>
            <person name="Jogler C."/>
        </authorList>
    </citation>
    <scope>NUCLEOTIDE SEQUENCE [LARGE SCALE GENOMIC DNA]</scope>
    <source>
        <strain evidence="11 12">Enr13</strain>
    </source>
</reference>
<dbReference type="CDD" id="cd04590">
    <property type="entry name" value="CBS_pair_CorC_HlyC_assoc"/>
    <property type="match status" value="1"/>
</dbReference>
<dbReference type="PANTHER" id="PTHR22777">
    <property type="entry name" value="HEMOLYSIN-RELATED"/>
    <property type="match status" value="1"/>
</dbReference>
<name>A0A518HJF1_9BACT</name>
<evidence type="ECO:0000313" key="11">
    <source>
        <dbReference type="EMBL" id="QDV40984.1"/>
    </source>
</evidence>
<dbReference type="AlphaFoldDB" id="A0A518HJF1"/>
<sequence length="457" mass="50684">MNDLIPAVSSWQTIVDYFALDTSQLFQADMLLRYLIQVILLCGSAFFSGSETALFSLSHVDFQQLRQTRHRHAEKLQALLDEPRRLIVSILCGNELVNIAAVANMTGILVALYGEAKAGWIAVLVMFPLLLLVGEVTPKTIAVTNPRRISAGIVAGPLWRWVRLIGPIRWLVRIVSDRITTWIVGPQREPSNILQIDEFRSVIEDVVETGKLNITARTLINNLLSAGATEIVKIMTPRTSTVFLNADAGVAEIIQRFSQERHSRVPVYRNHRDNLIGFLHDDDVVRLHLDGADYSTLAVEDIVRPPIVVPLTKTVDEMFDFFVKSKASAAAVLNEFGGVAGFITVNDVLRSIFGSLTHRTDAPQRIVQIGPNTYEAPGDTKLGELDRVTNFDLHDPRMTTIAGVAFRHIDRLPCVGDQTVVDGITITVLEMDEHRIARVRVSRGETDALDTETGAPE</sequence>
<dbReference type="SUPFAM" id="SSF54631">
    <property type="entry name" value="CBS-domain pair"/>
    <property type="match status" value="1"/>
</dbReference>
<dbReference type="InterPro" id="IPR000644">
    <property type="entry name" value="CBS_dom"/>
</dbReference>
<dbReference type="SUPFAM" id="SSF56176">
    <property type="entry name" value="FAD-binding/transporter-associated domain-like"/>
    <property type="match status" value="1"/>
</dbReference>
<dbReference type="InterPro" id="IPR016169">
    <property type="entry name" value="FAD-bd_PCMH_sub2"/>
</dbReference>
<dbReference type="InterPro" id="IPR046342">
    <property type="entry name" value="CBS_dom_sf"/>
</dbReference>
<evidence type="ECO:0000259" key="10">
    <source>
        <dbReference type="PROSITE" id="PS51846"/>
    </source>
</evidence>
<keyword evidence="12" id="KW-1185">Reference proteome</keyword>
<dbReference type="Gene3D" id="3.30.465.10">
    <property type="match status" value="1"/>
</dbReference>
<evidence type="ECO:0000256" key="3">
    <source>
        <dbReference type="ARBA" id="ARBA00022737"/>
    </source>
</evidence>
<dbReference type="GO" id="GO:0005886">
    <property type="term" value="C:plasma membrane"/>
    <property type="evidence" value="ECO:0007669"/>
    <property type="project" value="TreeGrafter"/>
</dbReference>
<dbReference type="InterPro" id="IPR005170">
    <property type="entry name" value="Transptr-assoc_dom"/>
</dbReference>
<gene>
    <name evidence="11" type="primary">corC_2</name>
    <name evidence="11" type="ORF">Enr13x_08220</name>
</gene>
<accession>A0A518HJF1</accession>
<feature type="domain" description="CNNM transmembrane" evidence="10">
    <location>
        <begin position="26"/>
        <end position="154"/>
    </location>
</feature>
<keyword evidence="2 8" id="KW-0812">Transmembrane</keyword>
<dbReference type="SMART" id="SM01091">
    <property type="entry name" value="CorC_HlyC"/>
    <property type="match status" value="1"/>
</dbReference>
<evidence type="ECO:0000256" key="7">
    <source>
        <dbReference type="PROSITE-ProRule" id="PRU00703"/>
    </source>
</evidence>
<dbReference type="KEGG" id="snep:Enr13x_08220"/>
<dbReference type="RefSeq" id="WP_145384776.1">
    <property type="nucleotide sequence ID" value="NZ_CP037423.1"/>
</dbReference>
<evidence type="ECO:0000256" key="8">
    <source>
        <dbReference type="PROSITE-ProRule" id="PRU01193"/>
    </source>
</evidence>
<keyword evidence="6 8" id="KW-0472">Membrane</keyword>
<dbReference type="SMART" id="SM00116">
    <property type="entry name" value="CBS"/>
    <property type="match status" value="2"/>
</dbReference>
<evidence type="ECO:0000256" key="6">
    <source>
        <dbReference type="ARBA" id="ARBA00023136"/>
    </source>
</evidence>
<comment type="subcellular location">
    <subcellularLocation>
        <location evidence="1">Membrane</location>
        <topology evidence="1">Multi-pass membrane protein</topology>
    </subcellularLocation>
</comment>
<keyword evidence="4 8" id="KW-1133">Transmembrane helix</keyword>
<feature type="domain" description="CBS" evidence="9">
    <location>
        <begin position="235"/>
        <end position="294"/>
    </location>
</feature>
<keyword evidence="3" id="KW-0677">Repeat</keyword>
<dbReference type="PROSITE" id="PS51371">
    <property type="entry name" value="CBS"/>
    <property type="match status" value="2"/>
</dbReference>
<protein>
    <submittedName>
        <fullName evidence="11">Magnesium and cobalt efflux protein CorC</fullName>
    </submittedName>
</protein>
<evidence type="ECO:0000256" key="1">
    <source>
        <dbReference type="ARBA" id="ARBA00004141"/>
    </source>
</evidence>
<dbReference type="GO" id="GO:0050660">
    <property type="term" value="F:flavin adenine dinucleotide binding"/>
    <property type="evidence" value="ECO:0007669"/>
    <property type="project" value="InterPro"/>
</dbReference>
<evidence type="ECO:0000259" key="9">
    <source>
        <dbReference type="PROSITE" id="PS51371"/>
    </source>
</evidence>
<dbReference type="Pfam" id="PF03471">
    <property type="entry name" value="CorC_HlyC"/>
    <property type="match status" value="1"/>
</dbReference>
<dbReference type="Pfam" id="PF01595">
    <property type="entry name" value="CNNM"/>
    <property type="match status" value="1"/>
</dbReference>
<dbReference type="InterPro" id="IPR044751">
    <property type="entry name" value="Ion_transp-like_CBS"/>
</dbReference>
<evidence type="ECO:0000256" key="5">
    <source>
        <dbReference type="ARBA" id="ARBA00023122"/>
    </source>
</evidence>
<dbReference type="EMBL" id="CP037423">
    <property type="protein sequence ID" value="QDV40984.1"/>
    <property type="molecule type" value="Genomic_DNA"/>
</dbReference>
<dbReference type="Pfam" id="PF00571">
    <property type="entry name" value="CBS"/>
    <property type="match status" value="2"/>
</dbReference>
<evidence type="ECO:0000256" key="2">
    <source>
        <dbReference type="ARBA" id="ARBA00022692"/>
    </source>
</evidence>
<dbReference type="InterPro" id="IPR036318">
    <property type="entry name" value="FAD-bd_PCMH-like_sf"/>
</dbReference>
<keyword evidence="5 7" id="KW-0129">CBS domain</keyword>
<dbReference type="PANTHER" id="PTHR22777:SF17">
    <property type="entry name" value="UPF0053 PROTEIN SLL0260"/>
    <property type="match status" value="1"/>
</dbReference>
<dbReference type="OrthoDB" id="9798188at2"/>
<feature type="domain" description="CBS" evidence="9">
    <location>
        <begin position="302"/>
        <end position="360"/>
    </location>
</feature>
<evidence type="ECO:0000313" key="12">
    <source>
        <dbReference type="Proteomes" id="UP000319004"/>
    </source>
</evidence>
<dbReference type="PROSITE" id="PS51846">
    <property type="entry name" value="CNNM"/>
    <property type="match status" value="1"/>
</dbReference>
<evidence type="ECO:0000256" key="4">
    <source>
        <dbReference type="ARBA" id="ARBA00022989"/>
    </source>
</evidence>
<dbReference type="Gene3D" id="3.10.580.10">
    <property type="entry name" value="CBS-domain"/>
    <property type="match status" value="1"/>
</dbReference>
<dbReference type="Proteomes" id="UP000319004">
    <property type="component" value="Chromosome"/>
</dbReference>
<organism evidence="11 12">
    <name type="scientific">Stieleria neptunia</name>
    <dbReference type="NCBI Taxonomy" id="2527979"/>
    <lineage>
        <taxon>Bacteria</taxon>
        <taxon>Pseudomonadati</taxon>
        <taxon>Planctomycetota</taxon>
        <taxon>Planctomycetia</taxon>
        <taxon>Pirellulales</taxon>
        <taxon>Pirellulaceae</taxon>
        <taxon>Stieleria</taxon>
    </lineage>
</organism>
<dbReference type="InterPro" id="IPR002550">
    <property type="entry name" value="CNNM"/>
</dbReference>